<proteinExistence type="predicted"/>
<accession>A0A5A7R141</accession>
<keyword evidence="1" id="KW-0175">Coiled coil</keyword>
<comment type="caution">
    <text evidence="3">The sequence shown here is derived from an EMBL/GenBank/DDBJ whole genome shotgun (WGS) entry which is preliminary data.</text>
</comment>
<dbReference type="Proteomes" id="UP000325081">
    <property type="component" value="Unassembled WGS sequence"/>
</dbReference>
<reference evidence="4" key="1">
    <citation type="journal article" date="2019" name="Curr. Biol.">
        <title>Genome Sequence of Striga asiatica Provides Insight into the Evolution of Plant Parasitism.</title>
        <authorList>
            <person name="Yoshida S."/>
            <person name="Kim S."/>
            <person name="Wafula E.K."/>
            <person name="Tanskanen J."/>
            <person name="Kim Y.M."/>
            <person name="Honaas L."/>
            <person name="Yang Z."/>
            <person name="Spallek T."/>
            <person name="Conn C.E."/>
            <person name="Ichihashi Y."/>
            <person name="Cheong K."/>
            <person name="Cui S."/>
            <person name="Der J.P."/>
            <person name="Gundlach H."/>
            <person name="Jiao Y."/>
            <person name="Hori C."/>
            <person name="Ishida J.K."/>
            <person name="Kasahara H."/>
            <person name="Kiba T."/>
            <person name="Kim M.S."/>
            <person name="Koo N."/>
            <person name="Laohavisit A."/>
            <person name="Lee Y.H."/>
            <person name="Lumba S."/>
            <person name="McCourt P."/>
            <person name="Mortimer J.C."/>
            <person name="Mutuku J.M."/>
            <person name="Nomura T."/>
            <person name="Sasaki-Sekimoto Y."/>
            <person name="Seto Y."/>
            <person name="Wang Y."/>
            <person name="Wakatake T."/>
            <person name="Sakakibara H."/>
            <person name="Demura T."/>
            <person name="Yamaguchi S."/>
            <person name="Yoneyama K."/>
            <person name="Manabe R.I."/>
            <person name="Nelson D.C."/>
            <person name="Schulman A.H."/>
            <person name="Timko M.P."/>
            <person name="dePamphilis C.W."/>
            <person name="Choi D."/>
            <person name="Shirasu K."/>
        </authorList>
    </citation>
    <scope>NUCLEOTIDE SEQUENCE [LARGE SCALE GENOMIC DNA]</scope>
    <source>
        <strain evidence="4">cv. UVA1</strain>
    </source>
</reference>
<gene>
    <name evidence="3" type="ORF">STAS_28424</name>
</gene>
<evidence type="ECO:0000256" key="2">
    <source>
        <dbReference type="SAM" id="MobiDB-lite"/>
    </source>
</evidence>
<organism evidence="3 4">
    <name type="scientific">Striga asiatica</name>
    <name type="common">Asiatic witchweed</name>
    <name type="synonym">Buchnera asiatica</name>
    <dbReference type="NCBI Taxonomy" id="4170"/>
    <lineage>
        <taxon>Eukaryota</taxon>
        <taxon>Viridiplantae</taxon>
        <taxon>Streptophyta</taxon>
        <taxon>Embryophyta</taxon>
        <taxon>Tracheophyta</taxon>
        <taxon>Spermatophyta</taxon>
        <taxon>Magnoliopsida</taxon>
        <taxon>eudicotyledons</taxon>
        <taxon>Gunneridae</taxon>
        <taxon>Pentapetalae</taxon>
        <taxon>asterids</taxon>
        <taxon>lamiids</taxon>
        <taxon>Lamiales</taxon>
        <taxon>Orobanchaceae</taxon>
        <taxon>Buchnereae</taxon>
        <taxon>Striga</taxon>
    </lineage>
</organism>
<evidence type="ECO:0000313" key="4">
    <source>
        <dbReference type="Proteomes" id="UP000325081"/>
    </source>
</evidence>
<protein>
    <submittedName>
        <fullName evidence="3">Uncharacterized protein</fullName>
    </submittedName>
</protein>
<dbReference type="PANTHER" id="PTHR32378">
    <property type="entry name" value="GUANINE NUCLEOTIDE-BINDING PROTEIN SUBUNIT GAMMA 3"/>
    <property type="match status" value="1"/>
</dbReference>
<dbReference type="PANTHER" id="PTHR32378:SF10">
    <property type="entry name" value="GUANINE NUCLEOTIDE-BINDING PROTEIN SUBUNIT GAMMA 3"/>
    <property type="match status" value="1"/>
</dbReference>
<feature type="compositionally biased region" description="Polar residues" evidence="2">
    <location>
        <begin position="1"/>
        <end position="12"/>
    </location>
</feature>
<feature type="coiled-coil region" evidence="1">
    <location>
        <begin position="27"/>
        <end position="54"/>
    </location>
</feature>
<dbReference type="OrthoDB" id="1936517at2759"/>
<evidence type="ECO:0000313" key="3">
    <source>
        <dbReference type="EMBL" id="GER51068.1"/>
    </source>
</evidence>
<keyword evidence="4" id="KW-1185">Reference proteome</keyword>
<sequence length="157" mass="17061">MSSLKGNGMVTSLPQPEPKLPPELYGRRRELAKVQLVEREIGFLEEELKSIEGLQLASRSCKEYGVLVVQGCRFCDGKCRSSHALNQENPQILPVPGTALWRIIVFEGQIAVNAMYAILAGCPSVVFSRVVIANAVTHTSAESTFAAAARHQIALLA</sequence>
<evidence type="ECO:0000256" key="1">
    <source>
        <dbReference type="SAM" id="Coils"/>
    </source>
</evidence>
<dbReference type="AlphaFoldDB" id="A0A5A7R141"/>
<feature type="region of interest" description="Disordered" evidence="2">
    <location>
        <begin position="1"/>
        <end position="24"/>
    </location>
</feature>
<name>A0A5A7R141_STRAF</name>
<dbReference type="InterPro" id="IPR055305">
    <property type="entry name" value="GG3-like"/>
</dbReference>
<dbReference type="EMBL" id="BKCP01009504">
    <property type="protein sequence ID" value="GER51068.1"/>
    <property type="molecule type" value="Genomic_DNA"/>
</dbReference>